<dbReference type="SMART" id="SM00671">
    <property type="entry name" value="SEL1"/>
    <property type="match status" value="2"/>
</dbReference>
<reference evidence="2 3" key="1">
    <citation type="journal article" date="2012" name="Genome Biol.">
        <title>Genome and low-iron response of an oceanic diatom adapted to chronic iron limitation.</title>
        <authorList>
            <person name="Lommer M."/>
            <person name="Specht M."/>
            <person name="Roy A.S."/>
            <person name="Kraemer L."/>
            <person name="Andreson R."/>
            <person name="Gutowska M.A."/>
            <person name="Wolf J."/>
            <person name="Bergner S.V."/>
            <person name="Schilhabel M.B."/>
            <person name="Klostermeier U.C."/>
            <person name="Beiko R.G."/>
            <person name="Rosenstiel P."/>
            <person name="Hippler M."/>
            <person name="Laroche J."/>
        </authorList>
    </citation>
    <scope>NUCLEOTIDE SEQUENCE [LARGE SCALE GENOMIC DNA]</scope>
    <source>
        <strain evidence="2 3">CCMP1005</strain>
    </source>
</reference>
<sequence>MKICGACERELPDGSYSEEQRRLRQSMRRCEECVAAGNQLVLMKKGHTRSESDDCPICQLPLPIDAKHWKFYVCCMKRLCTGCVLAAGKRGMWGCPFCRAASPDESQALAMIRKRVGAGDPLAIWHLGTKYILGAYGLEKDVTRAVELYERAADLGVKEAHYNLGVLYDEGIEVAKDIDKAIGHYETAAMYGCEDSLDNIKELFMSGLATKDDYASALRGHQHAIEELSSPDRGEAKIFDLISSMGVAPRLRHPCPEDAPSPPRSEALLVPPAALLGRPPEPAVGGRGALRDDIRAERRGRAGRGTRQPSGTAAAGLPHGGPSTGPAREYRRHISVRSDRTLPPSMSGPPSDRAAGGADWGGGGAVKSVRIPRRRSGTGRGRPEGTTRRELPRLAARRPRCRGRSRPTPRVLRPRVEWVPAIAASPPLLGDRRLGPRRPTAGSWWPAVEVGRQAEVVPAEVPAPRELDSLPPATCPAFSNAGDQLKLLGRHWVRAPPRLESRDAPRQSSLRARNPPPPPRSVSSLREVQIQSPTSKYDPVPLVTEFKHIVGVSAPPGLTTARARPQRQLHTLFTDTPVTG</sequence>
<name>K0T9C0_THAOC</name>
<evidence type="ECO:0000256" key="1">
    <source>
        <dbReference type="SAM" id="MobiDB-lite"/>
    </source>
</evidence>
<dbReference type="SUPFAM" id="SSF57850">
    <property type="entry name" value="RING/U-box"/>
    <property type="match status" value="1"/>
</dbReference>
<protein>
    <recommendedName>
        <fullName evidence="4">RING-type domain-containing protein</fullName>
    </recommendedName>
</protein>
<dbReference type="EMBL" id="AGNL01002994">
    <property type="protein sequence ID" value="EJK75328.1"/>
    <property type="molecule type" value="Genomic_DNA"/>
</dbReference>
<dbReference type="InterPro" id="IPR006597">
    <property type="entry name" value="Sel1-like"/>
</dbReference>
<dbReference type="Pfam" id="PF08238">
    <property type="entry name" value="Sel1"/>
    <property type="match status" value="2"/>
</dbReference>
<dbReference type="PANTHER" id="PTHR43628:SF1">
    <property type="entry name" value="CHITIN SYNTHASE REGULATORY FACTOR 2-RELATED"/>
    <property type="match status" value="1"/>
</dbReference>
<dbReference type="eggNOG" id="ENOG502QV88">
    <property type="taxonomic scope" value="Eukaryota"/>
</dbReference>
<evidence type="ECO:0000313" key="3">
    <source>
        <dbReference type="Proteomes" id="UP000266841"/>
    </source>
</evidence>
<dbReference type="AlphaFoldDB" id="K0T9C0"/>
<dbReference type="OrthoDB" id="272077at2759"/>
<feature type="region of interest" description="Disordered" evidence="1">
    <location>
        <begin position="275"/>
        <end position="366"/>
    </location>
</feature>
<dbReference type="Proteomes" id="UP000266841">
    <property type="component" value="Unassembled WGS sequence"/>
</dbReference>
<comment type="caution">
    <text evidence="2">The sequence shown here is derived from an EMBL/GenBank/DDBJ whole genome shotgun (WGS) entry which is preliminary data.</text>
</comment>
<dbReference type="PANTHER" id="PTHR43628">
    <property type="entry name" value="ACTIVATOR OF C KINASE PROTEIN 1-RELATED"/>
    <property type="match status" value="1"/>
</dbReference>
<accession>K0T9C0</accession>
<organism evidence="2 3">
    <name type="scientific">Thalassiosira oceanica</name>
    <name type="common">Marine diatom</name>
    <dbReference type="NCBI Taxonomy" id="159749"/>
    <lineage>
        <taxon>Eukaryota</taxon>
        <taxon>Sar</taxon>
        <taxon>Stramenopiles</taxon>
        <taxon>Ochrophyta</taxon>
        <taxon>Bacillariophyta</taxon>
        <taxon>Coscinodiscophyceae</taxon>
        <taxon>Thalassiosirophycidae</taxon>
        <taxon>Thalassiosirales</taxon>
        <taxon>Thalassiosiraceae</taxon>
        <taxon>Thalassiosira</taxon>
    </lineage>
</organism>
<proteinExistence type="predicted"/>
<keyword evidence="3" id="KW-1185">Reference proteome</keyword>
<dbReference type="InterPro" id="IPR011990">
    <property type="entry name" value="TPR-like_helical_dom_sf"/>
</dbReference>
<dbReference type="Gene3D" id="1.25.40.10">
    <property type="entry name" value="Tetratricopeptide repeat domain"/>
    <property type="match status" value="1"/>
</dbReference>
<dbReference type="InterPro" id="IPR052945">
    <property type="entry name" value="Mitotic_Regulator"/>
</dbReference>
<feature type="compositionally biased region" description="Basic and acidic residues" evidence="1">
    <location>
        <begin position="289"/>
        <end position="300"/>
    </location>
</feature>
<evidence type="ECO:0008006" key="4">
    <source>
        <dbReference type="Google" id="ProtNLM"/>
    </source>
</evidence>
<dbReference type="SUPFAM" id="SSF81901">
    <property type="entry name" value="HCP-like"/>
    <property type="match status" value="1"/>
</dbReference>
<evidence type="ECO:0000313" key="2">
    <source>
        <dbReference type="EMBL" id="EJK75328.1"/>
    </source>
</evidence>
<gene>
    <name evidence="2" type="ORF">THAOC_02948</name>
</gene>
<feature type="region of interest" description="Disordered" evidence="1">
    <location>
        <begin position="496"/>
        <end position="537"/>
    </location>
</feature>